<accession>A0A166A0G0</accession>
<sequence>MSSSGAPNALLTSVGNEQSFSDPPLDSQVLDLLLKRARNLETNIGKLPNETLSEIFTWVIGIYKSQSSFESELQWFFILSICSRWRSIVIERASHWSTIWLDWNPSIVQLFITRSGNHALNINTFSAISPKDVQCANTSELIASNTPRISSLSVTWTGYYTEPPYGGFVNLSKFMAEKQATSFPQLTEAVFASESLLEFHDVLDVHAPKLQYLHLRNVQLNADSWSALTQLTHLHLDCGGSLGYQDVIYILEKVSHLRSCHIFTQCKFMGTHIRPPSSPGRIDMKSLERLTIDYIDWPDLTDIVNYLTISPTTSIELVVTNETEAAVDVIFAPLIAPRMQLHDSLEITSETVTLTSRDQIGSLDVRVYEWSEGDCLTDSMLVFISGSSALFEHLTVLILVNYPQNPDDPREDILRPAFAVLSNLRDLSVLHSRNASAVFKAFKSQTFFCPHLSRLDLKDSSYPPELLLEFVHDRRSRGARIQWIQIDEGRGDHSLALQIRAEVGELVKVPSRRYRH</sequence>
<organism evidence="1 2">
    <name type="scientific">Sistotremastrum suecicum HHB10207 ss-3</name>
    <dbReference type="NCBI Taxonomy" id="1314776"/>
    <lineage>
        <taxon>Eukaryota</taxon>
        <taxon>Fungi</taxon>
        <taxon>Dikarya</taxon>
        <taxon>Basidiomycota</taxon>
        <taxon>Agaricomycotina</taxon>
        <taxon>Agaricomycetes</taxon>
        <taxon>Sistotremastrales</taxon>
        <taxon>Sistotremastraceae</taxon>
        <taxon>Sistotremastrum</taxon>
    </lineage>
</organism>
<protein>
    <recommendedName>
        <fullName evidence="3">F-box domain-containing protein</fullName>
    </recommendedName>
</protein>
<dbReference type="OrthoDB" id="2883643at2759"/>
<dbReference type="InterPro" id="IPR032675">
    <property type="entry name" value="LRR_dom_sf"/>
</dbReference>
<dbReference type="AlphaFoldDB" id="A0A166A0G0"/>
<name>A0A166A0G0_9AGAM</name>
<dbReference type="Gene3D" id="3.80.10.10">
    <property type="entry name" value="Ribonuclease Inhibitor"/>
    <property type="match status" value="1"/>
</dbReference>
<dbReference type="SUPFAM" id="SSF52047">
    <property type="entry name" value="RNI-like"/>
    <property type="match status" value="1"/>
</dbReference>
<evidence type="ECO:0000313" key="1">
    <source>
        <dbReference type="EMBL" id="KZT34830.1"/>
    </source>
</evidence>
<dbReference type="EMBL" id="KV428163">
    <property type="protein sequence ID" value="KZT34830.1"/>
    <property type="molecule type" value="Genomic_DNA"/>
</dbReference>
<dbReference type="Proteomes" id="UP000076798">
    <property type="component" value="Unassembled WGS sequence"/>
</dbReference>
<proteinExistence type="predicted"/>
<reference evidence="1 2" key="1">
    <citation type="journal article" date="2016" name="Mol. Biol. Evol.">
        <title>Comparative Genomics of Early-Diverging Mushroom-Forming Fungi Provides Insights into the Origins of Lignocellulose Decay Capabilities.</title>
        <authorList>
            <person name="Nagy L.G."/>
            <person name="Riley R."/>
            <person name="Tritt A."/>
            <person name="Adam C."/>
            <person name="Daum C."/>
            <person name="Floudas D."/>
            <person name="Sun H."/>
            <person name="Yadav J.S."/>
            <person name="Pangilinan J."/>
            <person name="Larsson K.H."/>
            <person name="Matsuura K."/>
            <person name="Barry K."/>
            <person name="Labutti K."/>
            <person name="Kuo R."/>
            <person name="Ohm R.A."/>
            <person name="Bhattacharya S.S."/>
            <person name="Shirouzu T."/>
            <person name="Yoshinaga Y."/>
            <person name="Martin F.M."/>
            <person name="Grigoriev I.V."/>
            <person name="Hibbett D.S."/>
        </authorList>
    </citation>
    <scope>NUCLEOTIDE SEQUENCE [LARGE SCALE GENOMIC DNA]</scope>
    <source>
        <strain evidence="1 2">HHB10207 ss-3</strain>
    </source>
</reference>
<evidence type="ECO:0000313" key="2">
    <source>
        <dbReference type="Proteomes" id="UP000076798"/>
    </source>
</evidence>
<keyword evidence="2" id="KW-1185">Reference proteome</keyword>
<gene>
    <name evidence="1" type="ORF">SISSUDRAFT_1035984</name>
</gene>
<evidence type="ECO:0008006" key="3">
    <source>
        <dbReference type="Google" id="ProtNLM"/>
    </source>
</evidence>